<name>A0AA39H732_9BILA</name>
<dbReference type="InterPro" id="IPR011701">
    <property type="entry name" value="MFS"/>
</dbReference>
<dbReference type="FunFam" id="1.20.1250.20:FF:000532">
    <property type="entry name" value="SLC (SoLute Carrier) homolog"/>
    <property type="match status" value="1"/>
</dbReference>
<keyword evidence="9" id="KW-1185">Reference proteome</keyword>
<feature type="transmembrane region" description="Helical" evidence="6">
    <location>
        <begin position="218"/>
        <end position="238"/>
    </location>
</feature>
<evidence type="ECO:0000256" key="2">
    <source>
        <dbReference type="ARBA" id="ARBA00022692"/>
    </source>
</evidence>
<dbReference type="PANTHER" id="PTHR11662:SF405">
    <property type="entry name" value="PROTEIN CBG12249"/>
    <property type="match status" value="1"/>
</dbReference>
<evidence type="ECO:0000313" key="9">
    <source>
        <dbReference type="Proteomes" id="UP001175271"/>
    </source>
</evidence>
<evidence type="ECO:0000256" key="5">
    <source>
        <dbReference type="SAM" id="MobiDB-lite"/>
    </source>
</evidence>
<dbReference type="Pfam" id="PF07690">
    <property type="entry name" value="MFS_1"/>
    <property type="match status" value="1"/>
</dbReference>
<dbReference type="AlphaFoldDB" id="A0AA39H732"/>
<feature type="region of interest" description="Disordered" evidence="5">
    <location>
        <begin position="517"/>
        <end position="539"/>
    </location>
</feature>
<dbReference type="Proteomes" id="UP001175271">
    <property type="component" value="Unassembled WGS sequence"/>
</dbReference>
<comment type="subcellular location">
    <subcellularLocation>
        <location evidence="1">Membrane</location>
        <topology evidence="1">Multi-pass membrane protein</topology>
    </subcellularLocation>
</comment>
<evidence type="ECO:0000259" key="7">
    <source>
        <dbReference type="PROSITE" id="PS50850"/>
    </source>
</evidence>
<dbReference type="InterPro" id="IPR050382">
    <property type="entry name" value="MFS_Na/Anion_cotransporter"/>
</dbReference>
<dbReference type="GO" id="GO:0022857">
    <property type="term" value="F:transmembrane transporter activity"/>
    <property type="evidence" value="ECO:0007669"/>
    <property type="project" value="InterPro"/>
</dbReference>
<feature type="domain" description="Major facilitator superfamily (MFS) profile" evidence="7">
    <location>
        <begin position="56"/>
        <end position="506"/>
    </location>
</feature>
<feature type="compositionally biased region" description="Basic and acidic residues" evidence="5">
    <location>
        <begin position="529"/>
        <end position="539"/>
    </location>
</feature>
<dbReference type="Gene3D" id="1.20.1250.20">
    <property type="entry name" value="MFS general substrate transporter like domains"/>
    <property type="match status" value="2"/>
</dbReference>
<dbReference type="SUPFAM" id="SSF103473">
    <property type="entry name" value="MFS general substrate transporter"/>
    <property type="match status" value="1"/>
</dbReference>
<dbReference type="PROSITE" id="PS50850">
    <property type="entry name" value="MFS"/>
    <property type="match status" value="1"/>
</dbReference>
<reference evidence="8" key="1">
    <citation type="submission" date="2023-06" db="EMBL/GenBank/DDBJ databases">
        <title>Genomic analysis of the entomopathogenic nematode Steinernema hermaphroditum.</title>
        <authorList>
            <person name="Schwarz E.M."/>
            <person name="Heppert J.K."/>
            <person name="Baniya A."/>
            <person name="Schwartz H.T."/>
            <person name="Tan C.-H."/>
            <person name="Antoshechkin I."/>
            <person name="Sternberg P.W."/>
            <person name="Goodrich-Blair H."/>
            <person name="Dillman A.R."/>
        </authorList>
    </citation>
    <scope>NUCLEOTIDE SEQUENCE</scope>
    <source>
        <strain evidence="8">PS9179</strain>
        <tissue evidence="8">Whole animal</tissue>
    </source>
</reference>
<evidence type="ECO:0000313" key="8">
    <source>
        <dbReference type="EMBL" id="KAK0400461.1"/>
    </source>
</evidence>
<feature type="transmembrane region" description="Helical" evidence="6">
    <location>
        <begin position="155"/>
        <end position="175"/>
    </location>
</feature>
<feature type="transmembrane region" description="Helical" evidence="6">
    <location>
        <begin position="51"/>
        <end position="79"/>
    </location>
</feature>
<dbReference type="GO" id="GO:0006820">
    <property type="term" value="P:monoatomic anion transport"/>
    <property type="evidence" value="ECO:0007669"/>
    <property type="project" value="TreeGrafter"/>
</dbReference>
<feature type="transmembrane region" description="Helical" evidence="6">
    <location>
        <begin position="187"/>
        <end position="209"/>
    </location>
</feature>
<comment type="caution">
    <text evidence="8">The sequence shown here is derived from an EMBL/GenBank/DDBJ whole genome shotgun (WGS) entry which is preliminary data.</text>
</comment>
<evidence type="ECO:0000256" key="1">
    <source>
        <dbReference type="ARBA" id="ARBA00004141"/>
    </source>
</evidence>
<dbReference type="GO" id="GO:0016020">
    <property type="term" value="C:membrane"/>
    <property type="evidence" value="ECO:0007669"/>
    <property type="project" value="UniProtKB-SubCell"/>
</dbReference>
<evidence type="ECO:0000256" key="6">
    <source>
        <dbReference type="SAM" id="Phobius"/>
    </source>
</evidence>
<dbReference type="EMBL" id="JAUCMV010000004">
    <property type="protein sequence ID" value="KAK0400461.1"/>
    <property type="molecule type" value="Genomic_DNA"/>
</dbReference>
<evidence type="ECO:0000256" key="4">
    <source>
        <dbReference type="ARBA" id="ARBA00023136"/>
    </source>
</evidence>
<proteinExistence type="predicted"/>
<protein>
    <recommendedName>
        <fullName evidence="7">Major facilitator superfamily (MFS) profile domain-containing protein</fullName>
    </recommendedName>
</protein>
<sequence length="539" mass="59407">MTMPQSPPASPPPPFDQQHEALLAMEADSQKDTVRVERPALFTVKSVRLRIVLLMMFAMFCACSLRTNLGVTIVCMVNATAFESKASERRLHTTASDPDNCPITQANRSMAESGYDGDLLWDSHSQGLMFSAISVGSLVTILPAGYLADRFGPKLIIFFSLMGMCIVTYISPLLATIDPWAFTVSRFVLGVCNGFIAPSLNSLGARWFVPDERSTMNALYTSGIQIAGILLGLTTPILCSSKLFGGWPMVYYFYATLTVAWAGWWFMLSSNHAEKNKSIGDLERCYVMENVEVKKNHKKTALPWRQALLSTPVWAILLVRITLITQQKIMMSYTASFIRDVLRADLQMNGLYTSLPYIAQLFTKNLASGIADYLKREKILSHTTSARIFQSIASSGIALCFLGLAFFADCNHVALGVTLLTFKNIFTSFVSPGMHTSSMSIAPSHTGTLHSITMFLAVLVSSGAPLFVGMIIEHNTKDEWSVIFLFLAALNVVSGIFFTIFGSADVQEWAMPKETHKTFPAPPLPVSEVDTKPKAKEDE</sequence>
<organism evidence="8 9">
    <name type="scientific">Steinernema hermaphroditum</name>
    <dbReference type="NCBI Taxonomy" id="289476"/>
    <lineage>
        <taxon>Eukaryota</taxon>
        <taxon>Metazoa</taxon>
        <taxon>Ecdysozoa</taxon>
        <taxon>Nematoda</taxon>
        <taxon>Chromadorea</taxon>
        <taxon>Rhabditida</taxon>
        <taxon>Tylenchina</taxon>
        <taxon>Panagrolaimomorpha</taxon>
        <taxon>Strongyloidoidea</taxon>
        <taxon>Steinernematidae</taxon>
        <taxon>Steinernema</taxon>
    </lineage>
</organism>
<evidence type="ECO:0000256" key="3">
    <source>
        <dbReference type="ARBA" id="ARBA00022989"/>
    </source>
</evidence>
<keyword evidence="4 6" id="KW-0472">Membrane</keyword>
<feature type="transmembrane region" description="Helical" evidence="6">
    <location>
        <begin position="452"/>
        <end position="472"/>
    </location>
</feature>
<dbReference type="InterPro" id="IPR036259">
    <property type="entry name" value="MFS_trans_sf"/>
</dbReference>
<accession>A0AA39H732</accession>
<feature type="transmembrane region" description="Helical" evidence="6">
    <location>
        <begin position="250"/>
        <end position="268"/>
    </location>
</feature>
<keyword evidence="2 6" id="KW-0812">Transmembrane</keyword>
<feature type="transmembrane region" description="Helical" evidence="6">
    <location>
        <begin position="484"/>
        <end position="504"/>
    </location>
</feature>
<dbReference type="PANTHER" id="PTHR11662">
    <property type="entry name" value="SOLUTE CARRIER FAMILY 17"/>
    <property type="match status" value="1"/>
</dbReference>
<feature type="transmembrane region" description="Helical" evidence="6">
    <location>
        <begin position="388"/>
        <end position="407"/>
    </location>
</feature>
<gene>
    <name evidence="8" type="ORF">QR680_015258</name>
</gene>
<feature type="transmembrane region" description="Helical" evidence="6">
    <location>
        <begin position="413"/>
        <end position="431"/>
    </location>
</feature>
<keyword evidence="3 6" id="KW-1133">Transmembrane helix</keyword>
<feature type="transmembrane region" description="Helical" evidence="6">
    <location>
        <begin position="128"/>
        <end position="148"/>
    </location>
</feature>
<dbReference type="InterPro" id="IPR020846">
    <property type="entry name" value="MFS_dom"/>
</dbReference>